<dbReference type="PROSITE" id="PS50878">
    <property type="entry name" value="RT_POL"/>
    <property type="match status" value="1"/>
</dbReference>
<proteinExistence type="predicted"/>
<dbReference type="SUPFAM" id="SSF56672">
    <property type="entry name" value="DNA/RNA polymerases"/>
    <property type="match status" value="1"/>
</dbReference>
<keyword evidence="3" id="KW-1185">Reference proteome</keyword>
<sequence>MPKGAFPRLSQEEWMCLLRPFSIMDIHQAIFDMKALQAPCPDGFQAGFYQQEWRVVGKALTDMALSFFENGTLPAAISESTVVLIPKVEKPEFVHQLRPISLNNVNLKAITKAMTSRLKMVMKKLISPRQSSFIPGRQTADNIFVVQEVLHSLKKKRGRKGGMVIKIDLEKAYDRLRWDFLRDTLIEVGLPSSWIRCIMFCVEQNRMRILWDGELTQPITPTRGVRQGDPLSPYLFVLCMERLSHRIDEAVRAKLWKPLSIARGGPALTHLFFADDLVLFAGAEGAQVRIIRQCHDEFCESSGQKVNYSKSMMYISPNIYSLRAQRLSDKAVTRLYCHSRNWPSETTS</sequence>
<dbReference type="CDD" id="cd01650">
    <property type="entry name" value="RT_nLTR_like"/>
    <property type="match status" value="1"/>
</dbReference>
<feature type="domain" description="Reverse transcriptase" evidence="1">
    <location>
        <begin position="66"/>
        <end position="348"/>
    </location>
</feature>
<evidence type="ECO:0000259" key="1">
    <source>
        <dbReference type="PROSITE" id="PS50878"/>
    </source>
</evidence>
<dbReference type="InterPro" id="IPR043502">
    <property type="entry name" value="DNA/RNA_pol_sf"/>
</dbReference>
<dbReference type="AlphaFoldDB" id="A0AAV2D6Q0"/>
<protein>
    <recommendedName>
        <fullName evidence="1">Reverse transcriptase domain-containing protein</fullName>
    </recommendedName>
</protein>
<organism evidence="2 3">
    <name type="scientific">Linum trigynum</name>
    <dbReference type="NCBI Taxonomy" id="586398"/>
    <lineage>
        <taxon>Eukaryota</taxon>
        <taxon>Viridiplantae</taxon>
        <taxon>Streptophyta</taxon>
        <taxon>Embryophyta</taxon>
        <taxon>Tracheophyta</taxon>
        <taxon>Spermatophyta</taxon>
        <taxon>Magnoliopsida</taxon>
        <taxon>eudicotyledons</taxon>
        <taxon>Gunneridae</taxon>
        <taxon>Pentapetalae</taxon>
        <taxon>rosids</taxon>
        <taxon>fabids</taxon>
        <taxon>Malpighiales</taxon>
        <taxon>Linaceae</taxon>
        <taxon>Linum</taxon>
    </lineage>
</organism>
<evidence type="ECO:0000313" key="3">
    <source>
        <dbReference type="Proteomes" id="UP001497516"/>
    </source>
</evidence>
<dbReference type="Proteomes" id="UP001497516">
    <property type="component" value="Chromosome 2"/>
</dbReference>
<dbReference type="EMBL" id="OZ034815">
    <property type="protein sequence ID" value="CAL1367951.1"/>
    <property type="molecule type" value="Genomic_DNA"/>
</dbReference>
<name>A0AAV2D6Q0_9ROSI</name>
<evidence type="ECO:0000313" key="2">
    <source>
        <dbReference type="EMBL" id="CAL1367951.1"/>
    </source>
</evidence>
<accession>A0AAV2D6Q0</accession>
<reference evidence="2 3" key="1">
    <citation type="submission" date="2024-04" db="EMBL/GenBank/DDBJ databases">
        <authorList>
            <person name="Fracassetti M."/>
        </authorList>
    </citation>
    <scope>NUCLEOTIDE SEQUENCE [LARGE SCALE GENOMIC DNA]</scope>
</reference>
<dbReference type="InterPro" id="IPR000477">
    <property type="entry name" value="RT_dom"/>
</dbReference>
<gene>
    <name evidence="2" type="ORF">LTRI10_LOCUS11347</name>
</gene>
<dbReference type="PANTHER" id="PTHR19446">
    <property type="entry name" value="REVERSE TRANSCRIPTASES"/>
    <property type="match status" value="1"/>
</dbReference>
<dbReference type="Pfam" id="PF00078">
    <property type="entry name" value="RVT_1"/>
    <property type="match status" value="1"/>
</dbReference>